<reference evidence="1" key="1">
    <citation type="submission" date="2017-08" db="EMBL/GenBank/DDBJ databases">
        <authorList>
            <person name="Polle J.E."/>
            <person name="Barry K."/>
            <person name="Cushman J."/>
            <person name="Schmutz J."/>
            <person name="Tran D."/>
            <person name="Hathwaick L.T."/>
            <person name="Yim W.C."/>
            <person name="Jenkins J."/>
            <person name="Mckie-Krisberg Z.M."/>
            <person name="Prochnik S."/>
            <person name="Lindquist E."/>
            <person name="Dockter R.B."/>
            <person name="Adam C."/>
            <person name="Molina H."/>
            <person name="Bunkerborg J."/>
            <person name="Jin E."/>
            <person name="Buchheim M."/>
            <person name="Magnuson J."/>
        </authorList>
    </citation>
    <scope>NUCLEOTIDE SEQUENCE</scope>
    <source>
        <strain evidence="1">CCAP 19/18</strain>
    </source>
</reference>
<evidence type="ECO:0000313" key="1">
    <source>
        <dbReference type="EMBL" id="KAF5830660.1"/>
    </source>
</evidence>
<name>A0ABQ7G7T0_DUNSA</name>
<dbReference type="EMBL" id="MU070018">
    <property type="protein sequence ID" value="KAF5830660.1"/>
    <property type="molecule type" value="Genomic_DNA"/>
</dbReference>
<evidence type="ECO:0000313" key="2">
    <source>
        <dbReference type="Proteomes" id="UP000815325"/>
    </source>
</evidence>
<accession>A0ABQ7G7T0</accession>
<organism evidence="1 2">
    <name type="scientific">Dunaliella salina</name>
    <name type="common">Green alga</name>
    <name type="synonym">Protococcus salinus</name>
    <dbReference type="NCBI Taxonomy" id="3046"/>
    <lineage>
        <taxon>Eukaryota</taxon>
        <taxon>Viridiplantae</taxon>
        <taxon>Chlorophyta</taxon>
        <taxon>core chlorophytes</taxon>
        <taxon>Chlorophyceae</taxon>
        <taxon>CS clade</taxon>
        <taxon>Chlamydomonadales</taxon>
        <taxon>Dunaliellaceae</taxon>
        <taxon>Dunaliella</taxon>
    </lineage>
</organism>
<comment type="caution">
    <text evidence="1">The sequence shown here is derived from an EMBL/GenBank/DDBJ whole genome shotgun (WGS) entry which is preliminary data.</text>
</comment>
<reference evidence="1" key="2">
    <citation type="submission" date="2020-06" db="EMBL/GenBank/DDBJ databases">
        <authorList>
            <consortium name="DOE Joint Genome Institute"/>
            <person name="Calhoun S."/>
            <person name="Polle J.E."/>
            <person name="Mckie-Krisberg Z."/>
            <person name="Prochnik S."/>
            <person name="Neofotis P."/>
            <person name="Yim W.C."/>
            <person name="Hathwaik L.T."/>
            <person name="Jenkins J."/>
            <person name="Molina H."/>
            <person name="Bunkenborg J."/>
            <person name="Grigoriev I.V."/>
            <person name="Barry K."/>
            <person name="Schmutz J."/>
            <person name="Jin E."/>
            <person name="Cushman J.C."/>
            <person name="Magnuson J.K."/>
        </authorList>
    </citation>
    <scope>NUCLEOTIDE SEQUENCE</scope>
    <source>
        <strain evidence="1">CCAP 19/18</strain>
    </source>
</reference>
<protein>
    <recommendedName>
        <fullName evidence="3">Encoded protein</fullName>
    </recommendedName>
</protein>
<sequence>MASSIAPWRLTKPVASSRAHGVLHTSWRLFFQGPWRLAELMGSFLTKPMASSRAHGVSQSLWRFSCRAHGVLQGTWGLFSKSPWRLAEPMVSCKAHGFLQSSDPAAAVTVDQASKSRQ</sequence>
<dbReference type="EMBL" id="MU070018">
    <property type="protein sequence ID" value="KAF5830661.1"/>
    <property type="molecule type" value="Genomic_DNA"/>
</dbReference>
<gene>
    <name evidence="1" type="ORF">DUNSADRAFT_14198</name>
</gene>
<proteinExistence type="predicted"/>
<keyword evidence="2" id="KW-1185">Reference proteome</keyword>
<evidence type="ECO:0008006" key="3">
    <source>
        <dbReference type="Google" id="ProtNLM"/>
    </source>
</evidence>
<dbReference type="Proteomes" id="UP000815325">
    <property type="component" value="Unassembled WGS sequence"/>
</dbReference>